<dbReference type="Gene3D" id="3.40.50.300">
    <property type="entry name" value="P-loop containing nucleotide triphosphate hydrolases"/>
    <property type="match status" value="1"/>
</dbReference>
<dbReference type="InterPro" id="IPR013317">
    <property type="entry name" value="DnaA_dom"/>
</dbReference>
<feature type="non-terminal residue" evidence="3">
    <location>
        <position position="152"/>
    </location>
</feature>
<evidence type="ECO:0000259" key="1">
    <source>
        <dbReference type="Pfam" id="PF00308"/>
    </source>
</evidence>
<dbReference type="InterPro" id="IPR038454">
    <property type="entry name" value="DnaA_N_sf"/>
</dbReference>
<comment type="caution">
    <text evidence="3">The sequence shown here is derived from an EMBL/GenBank/DDBJ whole genome shotgun (WGS) entry which is preliminary data.</text>
</comment>
<gene>
    <name evidence="3" type="ORF">OBE_07163</name>
</gene>
<dbReference type="InterPro" id="IPR024633">
    <property type="entry name" value="DnaA_N_dom"/>
</dbReference>
<name>K1TC20_9ZZZZ</name>
<feature type="domain" description="DnaA N-terminal" evidence="2">
    <location>
        <begin position="20"/>
        <end position="69"/>
    </location>
</feature>
<sequence>MNSFEEVFNCIIDYCRDVGEVGDVAIKLWIKTLQPISLEGNRAIFSVDSDFQRGVVIANYGDLLKQAFKATLGFDVEIDIRIPDEMRINKPVDLDSLEEKQHELEKSYEYAKYDYTFDTFIVGSSNEFAYAACKAVADGGGGMVYNPLFIYG</sequence>
<dbReference type="Gene3D" id="3.30.300.180">
    <property type="match status" value="1"/>
</dbReference>
<proteinExistence type="predicted"/>
<feature type="domain" description="Chromosomal replication initiator protein DnaA ATPAse" evidence="1">
    <location>
        <begin position="114"/>
        <end position="152"/>
    </location>
</feature>
<dbReference type="InterPro" id="IPR027417">
    <property type="entry name" value="P-loop_NTPase"/>
</dbReference>
<dbReference type="Pfam" id="PF11638">
    <property type="entry name" value="DnaA_N"/>
    <property type="match status" value="1"/>
</dbReference>
<accession>K1TC20</accession>
<evidence type="ECO:0000313" key="3">
    <source>
        <dbReference type="EMBL" id="EKC64025.1"/>
    </source>
</evidence>
<dbReference type="Pfam" id="PF00308">
    <property type="entry name" value="Bac_DnaA"/>
    <property type="match status" value="1"/>
</dbReference>
<protein>
    <submittedName>
        <fullName evidence="3">Chromosomal replication initiator protein DnaA</fullName>
    </submittedName>
</protein>
<organism evidence="3">
    <name type="scientific">human gut metagenome</name>
    <dbReference type="NCBI Taxonomy" id="408170"/>
    <lineage>
        <taxon>unclassified sequences</taxon>
        <taxon>metagenomes</taxon>
        <taxon>organismal metagenomes</taxon>
    </lineage>
</organism>
<dbReference type="EMBL" id="AJWZ01004921">
    <property type="protein sequence ID" value="EKC64025.1"/>
    <property type="molecule type" value="Genomic_DNA"/>
</dbReference>
<evidence type="ECO:0000259" key="2">
    <source>
        <dbReference type="Pfam" id="PF11638"/>
    </source>
</evidence>
<reference evidence="3" key="1">
    <citation type="journal article" date="2013" name="Environ. Microbiol.">
        <title>Microbiota from the distal guts of lean and obese adolescents exhibit partial functional redundancy besides clear differences in community structure.</title>
        <authorList>
            <person name="Ferrer M."/>
            <person name="Ruiz A."/>
            <person name="Lanza F."/>
            <person name="Haange S.B."/>
            <person name="Oberbach A."/>
            <person name="Till H."/>
            <person name="Bargiela R."/>
            <person name="Campoy C."/>
            <person name="Segura M.T."/>
            <person name="Richter M."/>
            <person name="von Bergen M."/>
            <person name="Seifert J."/>
            <person name="Suarez A."/>
        </authorList>
    </citation>
    <scope>NUCLEOTIDE SEQUENCE</scope>
</reference>
<dbReference type="AlphaFoldDB" id="K1TC20"/>